<dbReference type="InterPro" id="IPR029051">
    <property type="entry name" value="DUF4352"/>
</dbReference>
<sequence>MRNHKILVLVVVCFLFGFAMTGCVSETSTKPAETSEPVKEPVKTQTQEPKGSYANPASINETAVVKTLSGTFEITVLDYMKGEEAYRIIKSGNMFNPEAEEGYEYLLVKVKFRYASGKTSLPISEYSFKAYSNGAGYSPAFVVLPESFPEFKTVNLMPGGEIEGWIAFVVPEGKEALLAYEYMFEPVCFIRVC</sequence>
<dbReference type="PROSITE" id="PS51257">
    <property type="entry name" value="PROKAR_LIPOPROTEIN"/>
    <property type="match status" value="1"/>
</dbReference>
<keyword evidence="5" id="KW-1185">Reference proteome</keyword>
<gene>
    <name evidence="4" type="ORF">Asulf_01367</name>
</gene>
<feature type="region of interest" description="Disordered" evidence="2">
    <location>
        <begin position="28"/>
        <end position="55"/>
    </location>
</feature>
<dbReference type="eggNOG" id="arCOG07632">
    <property type="taxonomic scope" value="Archaea"/>
</dbReference>
<protein>
    <recommendedName>
        <fullName evidence="3">DUF4352 domain-containing protein</fullName>
    </recommendedName>
</protein>
<dbReference type="AlphaFoldDB" id="N0BEB3"/>
<dbReference type="OrthoDB" id="51386at2157"/>
<evidence type="ECO:0000313" key="5">
    <source>
        <dbReference type="Proteomes" id="UP000013307"/>
    </source>
</evidence>
<evidence type="ECO:0000256" key="1">
    <source>
        <dbReference type="ARBA" id="ARBA00022729"/>
    </source>
</evidence>
<feature type="compositionally biased region" description="Polar residues" evidence="2">
    <location>
        <begin position="43"/>
        <end position="55"/>
    </location>
</feature>
<dbReference type="HOGENOM" id="CLU_101662_0_0_2"/>
<dbReference type="KEGG" id="ast:Asulf_01367"/>
<dbReference type="Pfam" id="PF11611">
    <property type="entry name" value="DUF4352"/>
    <property type="match status" value="1"/>
</dbReference>
<dbReference type="RefSeq" id="WP_015590956.1">
    <property type="nucleotide sequence ID" value="NC_021169.1"/>
</dbReference>
<evidence type="ECO:0000256" key="2">
    <source>
        <dbReference type="SAM" id="MobiDB-lite"/>
    </source>
</evidence>
<dbReference type="Proteomes" id="UP000013307">
    <property type="component" value="Chromosome"/>
</dbReference>
<proteinExistence type="predicted"/>
<dbReference type="STRING" id="387631.Asulf_01367"/>
<dbReference type="EMBL" id="CP005290">
    <property type="protein sequence ID" value="AGK61358.1"/>
    <property type="molecule type" value="Genomic_DNA"/>
</dbReference>
<name>N0BEB3_9EURY</name>
<dbReference type="InterPro" id="IPR029050">
    <property type="entry name" value="Immunoprotect_excell_Ig-like"/>
</dbReference>
<feature type="domain" description="DUF4352" evidence="3">
    <location>
        <begin position="70"/>
        <end position="182"/>
    </location>
</feature>
<organism evidence="4 5">
    <name type="scientific">Archaeoglobus sulfaticallidus PM70-1</name>
    <dbReference type="NCBI Taxonomy" id="387631"/>
    <lineage>
        <taxon>Archaea</taxon>
        <taxon>Methanobacteriati</taxon>
        <taxon>Methanobacteriota</taxon>
        <taxon>Archaeoglobi</taxon>
        <taxon>Archaeoglobales</taxon>
        <taxon>Archaeoglobaceae</taxon>
        <taxon>Archaeoglobus</taxon>
    </lineage>
</organism>
<dbReference type="GeneID" id="15393006"/>
<reference evidence="4 5" key="1">
    <citation type="journal article" date="2013" name="Genome Announc.">
        <title>Complete Genome Sequence of the Thermophilic and Facultatively Chemolithoautotrophic Sulfate Reducer Archaeoglobus sulfaticallidus Strain PM70-1T.</title>
        <authorList>
            <person name="Stokke R."/>
            <person name="Hocking W.P."/>
            <person name="Steinsbu B.O."/>
            <person name="Steen I.H."/>
        </authorList>
    </citation>
    <scope>NUCLEOTIDE SEQUENCE [LARGE SCALE GENOMIC DNA]</scope>
    <source>
        <strain evidence="4">PM70-1</strain>
    </source>
</reference>
<dbReference type="Gene3D" id="2.60.40.1240">
    <property type="match status" value="1"/>
</dbReference>
<evidence type="ECO:0000259" key="3">
    <source>
        <dbReference type="Pfam" id="PF11611"/>
    </source>
</evidence>
<evidence type="ECO:0000313" key="4">
    <source>
        <dbReference type="EMBL" id="AGK61358.1"/>
    </source>
</evidence>
<accession>N0BEB3</accession>
<keyword evidence="1" id="KW-0732">Signal</keyword>